<feature type="signal peptide" evidence="3">
    <location>
        <begin position="1"/>
        <end position="23"/>
    </location>
</feature>
<dbReference type="Pfam" id="PF13458">
    <property type="entry name" value="Peripla_BP_6"/>
    <property type="match status" value="1"/>
</dbReference>
<dbReference type="InterPro" id="IPR028081">
    <property type="entry name" value="Leu-bd"/>
</dbReference>
<feature type="chain" id="PRO_5020283042" evidence="3">
    <location>
        <begin position="24"/>
        <end position="402"/>
    </location>
</feature>
<feature type="domain" description="Leucine-binding protein" evidence="4">
    <location>
        <begin position="35"/>
        <end position="389"/>
    </location>
</feature>
<organism evidence="5 6">
    <name type="scientific">Camelimonas lactis</name>
    <dbReference type="NCBI Taxonomy" id="659006"/>
    <lineage>
        <taxon>Bacteria</taxon>
        <taxon>Pseudomonadati</taxon>
        <taxon>Pseudomonadota</taxon>
        <taxon>Alphaproteobacteria</taxon>
        <taxon>Hyphomicrobiales</taxon>
        <taxon>Chelatococcaceae</taxon>
        <taxon>Camelimonas</taxon>
    </lineage>
</organism>
<dbReference type="Proteomes" id="UP000294881">
    <property type="component" value="Unassembled WGS sequence"/>
</dbReference>
<gene>
    <name evidence="5" type="ORF">EV666_10793</name>
</gene>
<reference evidence="5 6" key="1">
    <citation type="submission" date="2019-03" db="EMBL/GenBank/DDBJ databases">
        <title>Genomic Encyclopedia of Type Strains, Phase IV (KMG-IV): sequencing the most valuable type-strain genomes for metagenomic binning, comparative biology and taxonomic classification.</title>
        <authorList>
            <person name="Goeker M."/>
        </authorList>
    </citation>
    <scope>NUCLEOTIDE SEQUENCE [LARGE SCALE GENOMIC DNA]</scope>
    <source>
        <strain evidence="5 6">DSM 22958</strain>
    </source>
</reference>
<dbReference type="AlphaFoldDB" id="A0A4R2GTM8"/>
<comment type="caution">
    <text evidence="5">The sequence shown here is derived from an EMBL/GenBank/DDBJ whole genome shotgun (WGS) entry which is preliminary data.</text>
</comment>
<dbReference type="Gene3D" id="3.40.50.2300">
    <property type="match status" value="2"/>
</dbReference>
<evidence type="ECO:0000313" key="5">
    <source>
        <dbReference type="EMBL" id="TCO13066.1"/>
    </source>
</evidence>
<keyword evidence="2 3" id="KW-0732">Signal</keyword>
<dbReference type="OrthoDB" id="9147078at2"/>
<dbReference type="PANTHER" id="PTHR47235">
    <property type="entry name" value="BLR6548 PROTEIN"/>
    <property type="match status" value="1"/>
</dbReference>
<proteinExistence type="inferred from homology"/>
<sequence length="402" mass="44420">MKFLRTATAAAAVLMFAASAAQAEKKYDTGASDTEIRLGNTVPYSGPLSAHGIQGRVEQAYFRMLNEEQGGINGRKVRLISLDDAFSPPKTVEQTRKLVEQDEVLATFASVGTAAQTSVQRYLNQKKIPQLMVSTGASKFNQPKAFPWTTPSSISYIDEAVIYGKYLAKEKPDSKIVVLYLNDDFGKDYVAGLKRGLGDRADRMIVKELTYELADPTIDSQILAARDTGADVFFNVTLGKATSQSLKKLAEINWKPMHFICSPSAGRVYLNAAGLENVQGLLTASAMKQISSPNWANDPDVKGYLAFMKKYLPNEDISNEIGFSMYMLSHVMAHVLREAGDNLTRENIIKIATNLKDVKIPGLRPGVKYTNNPENFAPIREMQLMRFEKDDWVPVGDVISAR</sequence>
<dbReference type="InterPro" id="IPR028082">
    <property type="entry name" value="Peripla_BP_I"/>
</dbReference>
<evidence type="ECO:0000256" key="3">
    <source>
        <dbReference type="SAM" id="SignalP"/>
    </source>
</evidence>
<dbReference type="EMBL" id="SLWL01000007">
    <property type="protein sequence ID" value="TCO13066.1"/>
    <property type="molecule type" value="Genomic_DNA"/>
</dbReference>
<dbReference type="RefSeq" id="WP_132006769.1">
    <property type="nucleotide sequence ID" value="NZ_JBHUNN010000001.1"/>
</dbReference>
<name>A0A4R2GTM8_9HYPH</name>
<evidence type="ECO:0000256" key="1">
    <source>
        <dbReference type="ARBA" id="ARBA00010062"/>
    </source>
</evidence>
<accession>A0A4R2GTM8</accession>
<evidence type="ECO:0000256" key="2">
    <source>
        <dbReference type="ARBA" id="ARBA00022729"/>
    </source>
</evidence>
<evidence type="ECO:0000313" key="6">
    <source>
        <dbReference type="Proteomes" id="UP000294881"/>
    </source>
</evidence>
<dbReference type="SUPFAM" id="SSF53822">
    <property type="entry name" value="Periplasmic binding protein-like I"/>
    <property type="match status" value="1"/>
</dbReference>
<keyword evidence="6" id="KW-1185">Reference proteome</keyword>
<comment type="similarity">
    <text evidence="1">Belongs to the leucine-binding protein family.</text>
</comment>
<protein>
    <submittedName>
        <fullName evidence="5">ABC-type branched-subunit amino acid transport system substrate-binding protein</fullName>
    </submittedName>
</protein>
<dbReference type="PANTHER" id="PTHR47235:SF1">
    <property type="entry name" value="BLR6548 PROTEIN"/>
    <property type="match status" value="1"/>
</dbReference>
<evidence type="ECO:0000259" key="4">
    <source>
        <dbReference type="Pfam" id="PF13458"/>
    </source>
</evidence>
<dbReference type="CDD" id="cd06343">
    <property type="entry name" value="PBP1_ABC_ligand_binding-like"/>
    <property type="match status" value="1"/>
</dbReference>